<dbReference type="AlphaFoldDB" id="A0A820HP54"/>
<accession>A0A820HP54</accession>
<proteinExistence type="predicted"/>
<protein>
    <recommendedName>
        <fullName evidence="1">PiggyBac transposable element-derived protein domain-containing protein</fullName>
    </recommendedName>
</protein>
<gene>
    <name evidence="2" type="ORF">OTI717_LOCUS41833</name>
</gene>
<feature type="domain" description="PiggyBac transposable element-derived protein" evidence="1">
    <location>
        <begin position="63"/>
        <end position="146"/>
    </location>
</feature>
<evidence type="ECO:0000313" key="2">
    <source>
        <dbReference type="EMBL" id="CAF4294151.1"/>
    </source>
</evidence>
<dbReference type="Proteomes" id="UP000663823">
    <property type="component" value="Unassembled WGS sequence"/>
</dbReference>
<sequence length="149" mass="17292">MLQICNDDDHIYSKRLITSSSTTTQNDNNDWILVKSGHDQRPKILPEFKEKAGPTFPVDCCSSPATFYNEMPPDSLFDYIVTCTNTRARVYFDNIPSSSQSQEIWKLVSREEMKKFFAIVVQIGMIQKRSIYEYWSTDPYLLTSIFQPP</sequence>
<feature type="non-terminal residue" evidence="2">
    <location>
        <position position="1"/>
    </location>
</feature>
<evidence type="ECO:0000259" key="1">
    <source>
        <dbReference type="Pfam" id="PF13843"/>
    </source>
</evidence>
<name>A0A820HP54_9BILA</name>
<reference evidence="2" key="1">
    <citation type="submission" date="2021-02" db="EMBL/GenBank/DDBJ databases">
        <authorList>
            <person name="Nowell W R."/>
        </authorList>
    </citation>
    <scope>NUCLEOTIDE SEQUENCE</scope>
</reference>
<comment type="caution">
    <text evidence="2">The sequence shown here is derived from an EMBL/GenBank/DDBJ whole genome shotgun (WGS) entry which is preliminary data.</text>
</comment>
<organism evidence="2 3">
    <name type="scientific">Rotaria sordida</name>
    <dbReference type="NCBI Taxonomy" id="392033"/>
    <lineage>
        <taxon>Eukaryota</taxon>
        <taxon>Metazoa</taxon>
        <taxon>Spiralia</taxon>
        <taxon>Gnathifera</taxon>
        <taxon>Rotifera</taxon>
        <taxon>Eurotatoria</taxon>
        <taxon>Bdelloidea</taxon>
        <taxon>Philodinida</taxon>
        <taxon>Philodinidae</taxon>
        <taxon>Rotaria</taxon>
    </lineage>
</organism>
<dbReference type="Pfam" id="PF13843">
    <property type="entry name" value="DDE_Tnp_1_7"/>
    <property type="match status" value="1"/>
</dbReference>
<evidence type="ECO:0000313" key="3">
    <source>
        <dbReference type="Proteomes" id="UP000663823"/>
    </source>
</evidence>
<dbReference type="PANTHER" id="PTHR46599">
    <property type="entry name" value="PIGGYBAC TRANSPOSABLE ELEMENT-DERIVED PROTEIN 4"/>
    <property type="match status" value="1"/>
</dbReference>
<dbReference type="InterPro" id="IPR029526">
    <property type="entry name" value="PGBD"/>
</dbReference>
<dbReference type="EMBL" id="CAJOAX010044988">
    <property type="protein sequence ID" value="CAF4294151.1"/>
    <property type="molecule type" value="Genomic_DNA"/>
</dbReference>
<dbReference type="PANTHER" id="PTHR46599:SF3">
    <property type="entry name" value="PIGGYBAC TRANSPOSABLE ELEMENT-DERIVED PROTEIN 4"/>
    <property type="match status" value="1"/>
</dbReference>